<keyword evidence="3" id="KW-1185">Reference proteome</keyword>
<feature type="region of interest" description="Disordered" evidence="1">
    <location>
        <begin position="1"/>
        <end position="87"/>
    </location>
</feature>
<dbReference type="Proteomes" id="UP000059680">
    <property type="component" value="Chromosome 12"/>
</dbReference>
<evidence type="ECO:0000313" key="2">
    <source>
        <dbReference type="EMBL" id="BAT16273.1"/>
    </source>
</evidence>
<reference evidence="3" key="1">
    <citation type="journal article" date="2005" name="Nature">
        <title>The map-based sequence of the rice genome.</title>
        <authorList>
            <consortium name="International rice genome sequencing project (IRGSP)"/>
            <person name="Matsumoto T."/>
            <person name="Wu J."/>
            <person name="Kanamori H."/>
            <person name="Katayose Y."/>
            <person name="Fujisawa M."/>
            <person name="Namiki N."/>
            <person name="Mizuno H."/>
            <person name="Yamamoto K."/>
            <person name="Antonio B.A."/>
            <person name="Baba T."/>
            <person name="Sakata K."/>
            <person name="Nagamura Y."/>
            <person name="Aoki H."/>
            <person name="Arikawa K."/>
            <person name="Arita K."/>
            <person name="Bito T."/>
            <person name="Chiden Y."/>
            <person name="Fujitsuka N."/>
            <person name="Fukunaka R."/>
            <person name="Hamada M."/>
            <person name="Harada C."/>
            <person name="Hayashi A."/>
            <person name="Hijishita S."/>
            <person name="Honda M."/>
            <person name="Hosokawa S."/>
            <person name="Ichikawa Y."/>
            <person name="Idonuma A."/>
            <person name="Iijima M."/>
            <person name="Ikeda M."/>
            <person name="Ikeno M."/>
            <person name="Ito K."/>
            <person name="Ito S."/>
            <person name="Ito T."/>
            <person name="Ito Y."/>
            <person name="Ito Y."/>
            <person name="Iwabuchi A."/>
            <person name="Kamiya K."/>
            <person name="Karasawa W."/>
            <person name="Kurita K."/>
            <person name="Katagiri S."/>
            <person name="Kikuta A."/>
            <person name="Kobayashi H."/>
            <person name="Kobayashi N."/>
            <person name="Machita K."/>
            <person name="Maehara T."/>
            <person name="Masukawa M."/>
            <person name="Mizubayashi T."/>
            <person name="Mukai Y."/>
            <person name="Nagasaki H."/>
            <person name="Nagata Y."/>
            <person name="Naito S."/>
            <person name="Nakashima M."/>
            <person name="Nakama Y."/>
            <person name="Nakamichi Y."/>
            <person name="Nakamura M."/>
            <person name="Meguro A."/>
            <person name="Negishi M."/>
            <person name="Ohta I."/>
            <person name="Ohta T."/>
            <person name="Okamoto M."/>
            <person name="Ono N."/>
            <person name="Saji S."/>
            <person name="Sakaguchi M."/>
            <person name="Sakai K."/>
            <person name="Shibata M."/>
            <person name="Shimokawa T."/>
            <person name="Song J."/>
            <person name="Takazaki Y."/>
            <person name="Terasawa K."/>
            <person name="Tsugane M."/>
            <person name="Tsuji K."/>
            <person name="Ueda S."/>
            <person name="Waki K."/>
            <person name="Yamagata H."/>
            <person name="Yamamoto M."/>
            <person name="Yamamoto S."/>
            <person name="Yamane H."/>
            <person name="Yoshiki S."/>
            <person name="Yoshihara R."/>
            <person name="Yukawa K."/>
            <person name="Zhong H."/>
            <person name="Yano M."/>
            <person name="Yuan Q."/>
            <person name="Ouyang S."/>
            <person name="Liu J."/>
            <person name="Jones K.M."/>
            <person name="Gansberger K."/>
            <person name="Moffat K."/>
            <person name="Hill J."/>
            <person name="Bera J."/>
            <person name="Fadrosh D."/>
            <person name="Jin S."/>
            <person name="Johri S."/>
            <person name="Kim M."/>
            <person name="Overton L."/>
            <person name="Reardon M."/>
            <person name="Tsitrin T."/>
            <person name="Vuong H."/>
            <person name="Weaver B."/>
            <person name="Ciecko A."/>
            <person name="Tallon L."/>
            <person name="Jackson J."/>
            <person name="Pai G."/>
            <person name="Aken S.V."/>
            <person name="Utterback T."/>
            <person name="Reidmuller S."/>
            <person name="Feldblyum T."/>
            <person name="Hsiao J."/>
            <person name="Zismann V."/>
            <person name="Iobst S."/>
            <person name="de Vazeille A.R."/>
            <person name="Buell C.R."/>
            <person name="Ying K."/>
            <person name="Li Y."/>
            <person name="Lu T."/>
            <person name="Huang Y."/>
            <person name="Zhao Q."/>
            <person name="Feng Q."/>
            <person name="Zhang L."/>
            <person name="Zhu J."/>
            <person name="Weng Q."/>
            <person name="Mu J."/>
            <person name="Lu Y."/>
            <person name="Fan D."/>
            <person name="Liu Y."/>
            <person name="Guan J."/>
            <person name="Zhang Y."/>
            <person name="Yu S."/>
            <person name="Liu X."/>
            <person name="Zhang Y."/>
            <person name="Hong G."/>
            <person name="Han B."/>
            <person name="Choisne N."/>
            <person name="Demange N."/>
            <person name="Orjeda G."/>
            <person name="Samain S."/>
            <person name="Cattolico L."/>
            <person name="Pelletier E."/>
            <person name="Couloux A."/>
            <person name="Segurens B."/>
            <person name="Wincker P."/>
            <person name="D'Hont A."/>
            <person name="Scarpelli C."/>
            <person name="Weissenbach J."/>
            <person name="Salanoubat M."/>
            <person name="Quetier F."/>
            <person name="Yu Y."/>
            <person name="Kim H.R."/>
            <person name="Rambo T."/>
            <person name="Currie J."/>
            <person name="Collura K."/>
            <person name="Luo M."/>
            <person name="Yang T."/>
            <person name="Ammiraju J.S.S."/>
            <person name="Engler F."/>
            <person name="Soderlund C."/>
            <person name="Wing R.A."/>
            <person name="Palmer L.E."/>
            <person name="de la Bastide M."/>
            <person name="Spiegel L."/>
            <person name="Nascimento L."/>
            <person name="Zutavern T."/>
            <person name="O'Shaughnessy A."/>
            <person name="Dike S."/>
            <person name="Dedhia N."/>
            <person name="Preston R."/>
            <person name="Balija V."/>
            <person name="McCombie W.R."/>
            <person name="Chow T."/>
            <person name="Chen H."/>
            <person name="Chung M."/>
            <person name="Chen C."/>
            <person name="Shaw J."/>
            <person name="Wu H."/>
            <person name="Hsiao K."/>
            <person name="Chao Y."/>
            <person name="Chu M."/>
            <person name="Cheng C."/>
            <person name="Hour A."/>
            <person name="Lee P."/>
            <person name="Lin S."/>
            <person name="Lin Y."/>
            <person name="Liou J."/>
            <person name="Liu S."/>
            <person name="Hsing Y."/>
            <person name="Raghuvanshi S."/>
            <person name="Mohanty A."/>
            <person name="Bharti A.K."/>
            <person name="Gaur A."/>
            <person name="Gupta V."/>
            <person name="Kumar D."/>
            <person name="Ravi V."/>
            <person name="Vij S."/>
            <person name="Kapur A."/>
            <person name="Khurana P."/>
            <person name="Khurana P."/>
            <person name="Khurana J.P."/>
            <person name="Tyagi A.K."/>
            <person name="Gaikwad K."/>
            <person name="Singh A."/>
            <person name="Dalal V."/>
            <person name="Srivastava S."/>
            <person name="Dixit A."/>
            <person name="Pal A.K."/>
            <person name="Ghazi I.A."/>
            <person name="Yadav M."/>
            <person name="Pandit A."/>
            <person name="Bhargava A."/>
            <person name="Sureshbabu K."/>
            <person name="Batra K."/>
            <person name="Sharma T.R."/>
            <person name="Mohapatra T."/>
            <person name="Singh N.K."/>
            <person name="Messing J."/>
            <person name="Nelson A.B."/>
            <person name="Fuks G."/>
            <person name="Kavchok S."/>
            <person name="Keizer G."/>
            <person name="Linton E."/>
            <person name="Llaca V."/>
            <person name="Song R."/>
            <person name="Tanyolac B."/>
            <person name="Young S."/>
            <person name="Ho-Il K."/>
            <person name="Hahn J.H."/>
            <person name="Sangsakoo G."/>
            <person name="Vanavichit A."/>
            <person name="de Mattos Luiz.A.T."/>
            <person name="Zimmer P.D."/>
            <person name="Malone G."/>
            <person name="Dellagostin O."/>
            <person name="de Oliveira A.C."/>
            <person name="Bevan M."/>
            <person name="Bancroft I."/>
            <person name="Minx P."/>
            <person name="Cordum H."/>
            <person name="Wilson R."/>
            <person name="Cheng Z."/>
            <person name="Jin W."/>
            <person name="Jiang J."/>
            <person name="Leong S.A."/>
            <person name="Iwama H."/>
            <person name="Gojobori T."/>
            <person name="Itoh T."/>
            <person name="Niimura Y."/>
            <person name="Fujii Y."/>
            <person name="Habara T."/>
            <person name="Sakai H."/>
            <person name="Sato Y."/>
            <person name="Wilson G."/>
            <person name="Kumar K."/>
            <person name="McCouch S."/>
            <person name="Juretic N."/>
            <person name="Hoen D."/>
            <person name="Wright S."/>
            <person name="Bruskiewich R."/>
            <person name="Bureau T."/>
            <person name="Miyao A."/>
            <person name="Hirochika H."/>
            <person name="Nishikawa T."/>
            <person name="Kadowaki K."/>
            <person name="Sugiura M."/>
            <person name="Burr B."/>
            <person name="Sasaki T."/>
        </authorList>
    </citation>
    <scope>NUCLEOTIDE SEQUENCE [LARGE SCALE GENOMIC DNA]</scope>
    <source>
        <strain evidence="3">cv. Nipponbare</strain>
    </source>
</reference>
<dbReference type="InParanoid" id="A0A0P0Y7Z8"/>
<dbReference type="AlphaFoldDB" id="A0A0P0Y7Z8"/>
<gene>
    <name evidence="2" type="ordered locus">Os12g0203166</name>
    <name evidence="2" type="ORF">OSNPB_120203166</name>
</gene>
<dbReference type="PaxDb" id="39947-A0A0P0Y7Z8"/>
<evidence type="ECO:0000313" key="3">
    <source>
        <dbReference type="Proteomes" id="UP000059680"/>
    </source>
</evidence>
<sequence>MSSTASDRHHNTSASRRDAAASPLPARAHPLPPSTLAAKHESGHLRLPPQRLRRPPSHHRPEEHRRFTATRPATSVAAANPRGQARVWPSDRHRNFSAVCLPAAAILSAA</sequence>
<reference evidence="2 3" key="3">
    <citation type="journal article" date="2013" name="Rice">
        <title>Improvement of the Oryza sativa Nipponbare reference genome using next generation sequence and optical map data.</title>
        <authorList>
            <person name="Kawahara Y."/>
            <person name="de la Bastide M."/>
            <person name="Hamilton J.P."/>
            <person name="Kanamori H."/>
            <person name="McCombie W.R."/>
            <person name="Ouyang S."/>
            <person name="Schwartz D.C."/>
            <person name="Tanaka T."/>
            <person name="Wu J."/>
            <person name="Zhou S."/>
            <person name="Childs K.L."/>
            <person name="Davidson R.M."/>
            <person name="Lin H."/>
            <person name="Quesada-Ocampo L."/>
            <person name="Vaillancourt B."/>
            <person name="Sakai H."/>
            <person name="Lee S.S."/>
            <person name="Kim J."/>
            <person name="Numa H."/>
            <person name="Itoh T."/>
            <person name="Buell C.R."/>
            <person name="Matsumoto T."/>
        </authorList>
    </citation>
    <scope>NUCLEOTIDE SEQUENCE [LARGE SCALE GENOMIC DNA]</scope>
    <source>
        <strain evidence="3">cv. Nipponbare</strain>
    </source>
</reference>
<reference evidence="2 3" key="2">
    <citation type="journal article" date="2013" name="Plant Cell Physiol.">
        <title>Rice Annotation Project Database (RAP-DB): an integrative and interactive database for rice genomics.</title>
        <authorList>
            <person name="Sakai H."/>
            <person name="Lee S.S."/>
            <person name="Tanaka T."/>
            <person name="Numa H."/>
            <person name="Kim J."/>
            <person name="Kawahara Y."/>
            <person name="Wakimoto H."/>
            <person name="Yang C.C."/>
            <person name="Iwamoto M."/>
            <person name="Abe T."/>
            <person name="Yamada Y."/>
            <person name="Muto A."/>
            <person name="Inokuchi H."/>
            <person name="Ikemura T."/>
            <person name="Matsumoto T."/>
            <person name="Sasaki T."/>
            <person name="Itoh T."/>
        </authorList>
    </citation>
    <scope>NUCLEOTIDE SEQUENCE [LARGE SCALE GENOMIC DNA]</scope>
    <source>
        <strain evidence="3">cv. Nipponbare</strain>
    </source>
</reference>
<protein>
    <submittedName>
        <fullName evidence="2">Os12g0203166 protein</fullName>
    </submittedName>
</protein>
<evidence type="ECO:0000256" key="1">
    <source>
        <dbReference type="SAM" id="MobiDB-lite"/>
    </source>
</evidence>
<name>A0A0P0Y7Z8_ORYSJ</name>
<dbReference type="EMBL" id="AP014968">
    <property type="protein sequence ID" value="BAT16273.1"/>
    <property type="molecule type" value="Genomic_DNA"/>
</dbReference>
<proteinExistence type="predicted"/>
<accession>A0A0P0Y7Z8</accession>
<organism evidence="2 3">
    <name type="scientific">Oryza sativa subsp. japonica</name>
    <name type="common">Rice</name>
    <dbReference type="NCBI Taxonomy" id="39947"/>
    <lineage>
        <taxon>Eukaryota</taxon>
        <taxon>Viridiplantae</taxon>
        <taxon>Streptophyta</taxon>
        <taxon>Embryophyta</taxon>
        <taxon>Tracheophyta</taxon>
        <taxon>Spermatophyta</taxon>
        <taxon>Magnoliopsida</taxon>
        <taxon>Liliopsida</taxon>
        <taxon>Poales</taxon>
        <taxon>Poaceae</taxon>
        <taxon>BOP clade</taxon>
        <taxon>Oryzoideae</taxon>
        <taxon>Oryzeae</taxon>
        <taxon>Oryzinae</taxon>
        <taxon>Oryza</taxon>
        <taxon>Oryza sativa</taxon>
    </lineage>
</organism>
<feature type="compositionally biased region" description="Basic and acidic residues" evidence="1">
    <location>
        <begin position="1"/>
        <end position="19"/>
    </location>
</feature>